<proteinExistence type="predicted"/>
<protein>
    <recommendedName>
        <fullName evidence="3">SWIM-type domain-containing protein</fullName>
    </recommendedName>
</protein>
<evidence type="ECO:0000313" key="5">
    <source>
        <dbReference type="Proteomes" id="UP000650081"/>
    </source>
</evidence>
<dbReference type="AlphaFoldDB" id="A0A923TDI8"/>
<sequence>MISSPDDLLRLAPDAKSLEAGRRLFYSRRWRLVGGDGQWLWGEWVYGSGQRATESAVHLTAGHFVCNCRARERPCAHGLALVLMLKNDQERISVGQPPSWVRSVQYQADRQAKPKPLKDAEAADERQGERLALMGAGVEELELRLLDFARRGIADTLAQGPEPFLAAATHLADAKLPGPAGLLRRLARLGRDGTEADIARTLGDLYLFVRAWKNRRTLPPDRHAELLQFAGVNIRKEELLARPGLEDHWLVLGTAEGQEDRLRFRRTWLRGEKSRRFALVLDYAFGEMPFERSWPLAASFQGKAYYYPGSYPQRALLPSTTPGGRPYDGLVGYPSFVELRANYQKALAVNPWLYAYPVYLSAVTPTLASGQAGLADANGEVLPLHPEYDNFFSLLAISGGGTLAVFAEFDGYRLLPLSVVTEFGLVKG</sequence>
<evidence type="ECO:0000256" key="1">
    <source>
        <dbReference type="PROSITE-ProRule" id="PRU00325"/>
    </source>
</evidence>
<comment type="caution">
    <text evidence="4">The sequence shown here is derived from an EMBL/GenBank/DDBJ whole genome shotgun (WGS) entry which is preliminary data.</text>
</comment>
<keyword evidence="1" id="KW-0862">Zinc</keyword>
<feature type="domain" description="SWIM-type" evidence="3">
    <location>
        <begin position="55"/>
        <end position="86"/>
    </location>
</feature>
<dbReference type="PROSITE" id="PS50966">
    <property type="entry name" value="ZF_SWIM"/>
    <property type="match status" value="1"/>
</dbReference>
<evidence type="ECO:0000259" key="3">
    <source>
        <dbReference type="PROSITE" id="PS50966"/>
    </source>
</evidence>
<evidence type="ECO:0000313" key="4">
    <source>
        <dbReference type="EMBL" id="MBC6994887.1"/>
    </source>
</evidence>
<keyword evidence="1" id="KW-0863">Zinc-finger</keyword>
<accession>A0A923TDI8</accession>
<name>A0A923TDI8_9BACT</name>
<feature type="region of interest" description="Disordered" evidence="2">
    <location>
        <begin position="105"/>
        <end position="124"/>
    </location>
</feature>
<dbReference type="EMBL" id="JACSIT010000106">
    <property type="protein sequence ID" value="MBC6994887.1"/>
    <property type="molecule type" value="Genomic_DNA"/>
</dbReference>
<evidence type="ECO:0000256" key="2">
    <source>
        <dbReference type="SAM" id="MobiDB-lite"/>
    </source>
</evidence>
<keyword evidence="5" id="KW-1185">Reference proteome</keyword>
<dbReference type="RefSeq" id="WP_187466958.1">
    <property type="nucleotide sequence ID" value="NZ_JACSIT010000106.1"/>
</dbReference>
<organism evidence="4 5">
    <name type="scientific">Neolewinella lacunae</name>
    <dbReference type="NCBI Taxonomy" id="1517758"/>
    <lineage>
        <taxon>Bacteria</taxon>
        <taxon>Pseudomonadati</taxon>
        <taxon>Bacteroidota</taxon>
        <taxon>Saprospiria</taxon>
        <taxon>Saprospirales</taxon>
        <taxon>Lewinellaceae</taxon>
        <taxon>Neolewinella</taxon>
    </lineage>
</organism>
<dbReference type="Proteomes" id="UP000650081">
    <property type="component" value="Unassembled WGS sequence"/>
</dbReference>
<dbReference type="GO" id="GO:0008270">
    <property type="term" value="F:zinc ion binding"/>
    <property type="evidence" value="ECO:0007669"/>
    <property type="project" value="UniProtKB-KW"/>
</dbReference>
<gene>
    <name evidence="4" type="ORF">H9S92_11980</name>
</gene>
<dbReference type="InterPro" id="IPR007527">
    <property type="entry name" value="Znf_SWIM"/>
</dbReference>
<reference evidence="4" key="1">
    <citation type="submission" date="2020-08" db="EMBL/GenBank/DDBJ databases">
        <title>Lewinella bacteria from marine environments.</title>
        <authorList>
            <person name="Zhong Y."/>
        </authorList>
    </citation>
    <scope>NUCLEOTIDE SEQUENCE</scope>
    <source>
        <strain evidence="4">KCTC 42187</strain>
    </source>
</reference>
<keyword evidence="1" id="KW-0479">Metal-binding</keyword>
<feature type="compositionally biased region" description="Basic and acidic residues" evidence="2">
    <location>
        <begin position="110"/>
        <end position="124"/>
    </location>
</feature>